<sequence>MKKIFTYLGLFTLITPPVTLTVACTIGNLDGSSYLKSLPNFNWESSEYGDGLLFNNQNSQNILNHKSDQVDLGTVNPQYLNSYLDYSKFSTGFKWDQNIRKQAVTGVPLNKGFMPNGNYLADFGITSAAQKYLRLNSILNWDPATDYDAKYNQGQIPLQQRTFVATVNSK</sequence>
<dbReference type="RefSeq" id="WP_040093757.1">
    <property type="nucleotide sequence ID" value="NZ_CM020866.1"/>
</dbReference>
<keyword evidence="2" id="KW-1185">Reference proteome</keyword>
<dbReference type="InterPro" id="IPR054816">
    <property type="entry name" value="Lipoprotein_mollicutes-type_CS"/>
</dbReference>
<organism evidence="1 2">
    <name type="scientific">Spiroplasma poulsonii</name>
    <dbReference type="NCBI Taxonomy" id="2138"/>
    <lineage>
        <taxon>Bacteria</taxon>
        <taxon>Bacillati</taxon>
        <taxon>Mycoplasmatota</taxon>
        <taxon>Mollicutes</taxon>
        <taxon>Entomoplasmatales</taxon>
        <taxon>Spiroplasmataceae</taxon>
        <taxon>Spiroplasma</taxon>
    </lineage>
</organism>
<dbReference type="EMBL" id="JTLV02000001">
    <property type="protein sequence ID" value="PQM31781.1"/>
    <property type="molecule type" value="Genomic_DNA"/>
</dbReference>
<protein>
    <recommendedName>
        <fullName evidence="3">Lipoprotein</fullName>
    </recommendedName>
</protein>
<dbReference type="AlphaFoldDB" id="A0A2P6FE92"/>
<reference evidence="1 2" key="1">
    <citation type="journal article" date="2015" name="MBio">
        <title>Genome sequence of the Drosophila melanogaster male-killing Spiroplasma strain MSRO endosymbiont.</title>
        <authorList>
            <person name="Paredes J.C."/>
            <person name="Herren J.K."/>
            <person name="Schupfer F."/>
            <person name="Marin R."/>
            <person name="Claverol S."/>
            <person name="Kuo C.H."/>
            <person name="Lemaitre B."/>
            <person name="Beven L."/>
        </authorList>
    </citation>
    <scope>NUCLEOTIDE SEQUENCE [LARGE SCALE GENOMIC DNA]</scope>
    <source>
        <strain evidence="1 2">MSRO</strain>
    </source>
</reference>
<name>A0A2P6FE92_9MOLU</name>
<dbReference type="Proteomes" id="UP000031565">
    <property type="component" value="Unassembled WGS sequence"/>
</dbReference>
<dbReference type="OrthoDB" id="31010at544448"/>
<gene>
    <name evidence="1" type="ORF">SMSRO_SF016340</name>
</gene>
<evidence type="ECO:0000313" key="1">
    <source>
        <dbReference type="EMBL" id="PQM31781.1"/>
    </source>
</evidence>
<evidence type="ECO:0000313" key="2">
    <source>
        <dbReference type="Proteomes" id="UP000031565"/>
    </source>
</evidence>
<dbReference type="PROSITE" id="PS51257">
    <property type="entry name" value="PROKAR_LIPOPROTEIN"/>
    <property type="match status" value="1"/>
</dbReference>
<evidence type="ECO:0008006" key="3">
    <source>
        <dbReference type="Google" id="ProtNLM"/>
    </source>
</evidence>
<accession>A0A2P6FE92</accession>
<dbReference type="NCBIfam" id="NF038029">
    <property type="entry name" value="LP_plasma"/>
    <property type="match status" value="1"/>
</dbReference>
<comment type="caution">
    <text evidence="1">The sequence shown here is derived from an EMBL/GenBank/DDBJ whole genome shotgun (WGS) entry which is preliminary data.</text>
</comment>
<proteinExistence type="predicted"/>